<dbReference type="EMBL" id="OIVN01006448">
    <property type="protein sequence ID" value="SPD33325.1"/>
    <property type="molecule type" value="Genomic_DNA"/>
</dbReference>
<dbReference type="PANTHER" id="PTHR32170">
    <property type="entry name" value="PROTEASOME ACTIVATOR COMPLEX SUBUNIT 4"/>
    <property type="match status" value="1"/>
</dbReference>
<dbReference type="InterPro" id="IPR035309">
    <property type="entry name" value="PSME4"/>
</dbReference>
<organism evidence="1">
    <name type="scientific">Fagus sylvatica</name>
    <name type="common">Beechnut</name>
    <dbReference type="NCBI Taxonomy" id="28930"/>
    <lineage>
        <taxon>Eukaryota</taxon>
        <taxon>Viridiplantae</taxon>
        <taxon>Streptophyta</taxon>
        <taxon>Embryophyta</taxon>
        <taxon>Tracheophyta</taxon>
        <taxon>Spermatophyta</taxon>
        <taxon>Magnoliopsida</taxon>
        <taxon>eudicotyledons</taxon>
        <taxon>Gunneridae</taxon>
        <taxon>Pentapetalae</taxon>
        <taxon>rosids</taxon>
        <taxon>fabids</taxon>
        <taxon>Fagales</taxon>
        <taxon>Fagaceae</taxon>
        <taxon>Fagus</taxon>
    </lineage>
</organism>
<accession>A0A2N9J9P5</accession>
<protein>
    <submittedName>
        <fullName evidence="1">Uncharacterized protein</fullName>
    </submittedName>
</protein>
<dbReference type="GO" id="GO:0005634">
    <property type="term" value="C:nucleus"/>
    <property type="evidence" value="ECO:0007669"/>
    <property type="project" value="TreeGrafter"/>
</dbReference>
<reference evidence="1" key="1">
    <citation type="submission" date="2018-02" db="EMBL/GenBank/DDBJ databases">
        <authorList>
            <person name="Cohen D.B."/>
            <person name="Kent A.D."/>
        </authorList>
    </citation>
    <scope>NUCLEOTIDE SEQUENCE</scope>
</reference>
<proteinExistence type="predicted"/>
<dbReference type="GO" id="GO:0070628">
    <property type="term" value="F:proteasome binding"/>
    <property type="evidence" value="ECO:0007669"/>
    <property type="project" value="InterPro"/>
</dbReference>
<dbReference type="GO" id="GO:0016504">
    <property type="term" value="F:peptidase activator activity"/>
    <property type="evidence" value="ECO:0007669"/>
    <property type="project" value="InterPro"/>
</dbReference>
<dbReference type="PANTHER" id="PTHR32170:SF3">
    <property type="entry name" value="PROTEASOME ACTIVATOR COMPLEX SUBUNIT 4"/>
    <property type="match status" value="1"/>
</dbReference>
<dbReference type="GO" id="GO:0010499">
    <property type="term" value="P:proteasomal ubiquitin-independent protein catabolic process"/>
    <property type="evidence" value="ECO:0007669"/>
    <property type="project" value="TreeGrafter"/>
</dbReference>
<sequence length="172" mass="18961">MHLYNAWLPPPVAQETKREKDSFSRVVCSVKDSLKPDDPDSVYSTLKWISVIDLFFSIILILGTWNEAPGSCVGKFHIYGVGGVGITEYKEPPSLSEGVLEEGVGHPSICYNCRLCLGEHWRLAIGSSSFIKAKSDVSLEDVSTLVEIGLELFNNSQNKLYAQMGKYLSKGA</sequence>
<evidence type="ECO:0000313" key="1">
    <source>
        <dbReference type="EMBL" id="SPD33325.1"/>
    </source>
</evidence>
<name>A0A2N9J9P5_FAGSY</name>
<dbReference type="GO" id="GO:0005829">
    <property type="term" value="C:cytosol"/>
    <property type="evidence" value="ECO:0007669"/>
    <property type="project" value="TreeGrafter"/>
</dbReference>
<gene>
    <name evidence="1" type="ORF">FSB_LOCUS61207</name>
</gene>
<dbReference type="AlphaFoldDB" id="A0A2N9J9P5"/>